<dbReference type="AlphaFoldDB" id="A0A4C1TXF0"/>
<dbReference type="OrthoDB" id="10070917at2759"/>
<keyword evidence="3 4" id="KW-0326">Glycosidase</keyword>
<comment type="caution">
    <text evidence="6">The sequence shown here is derived from an EMBL/GenBank/DDBJ whole genome shotgun (WGS) entry which is preliminary data.</text>
</comment>
<dbReference type="Pfam" id="PF01055">
    <property type="entry name" value="Glyco_hydro_31_2nd"/>
    <property type="match status" value="1"/>
</dbReference>
<dbReference type="GO" id="GO:0004553">
    <property type="term" value="F:hydrolase activity, hydrolyzing O-glycosyl compounds"/>
    <property type="evidence" value="ECO:0007669"/>
    <property type="project" value="InterPro"/>
</dbReference>
<organism evidence="6 7">
    <name type="scientific">Eumeta variegata</name>
    <name type="common">Bagworm moth</name>
    <name type="synonym">Eumeta japonica</name>
    <dbReference type="NCBI Taxonomy" id="151549"/>
    <lineage>
        <taxon>Eukaryota</taxon>
        <taxon>Metazoa</taxon>
        <taxon>Ecdysozoa</taxon>
        <taxon>Arthropoda</taxon>
        <taxon>Hexapoda</taxon>
        <taxon>Insecta</taxon>
        <taxon>Pterygota</taxon>
        <taxon>Neoptera</taxon>
        <taxon>Endopterygota</taxon>
        <taxon>Lepidoptera</taxon>
        <taxon>Glossata</taxon>
        <taxon>Ditrysia</taxon>
        <taxon>Tineoidea</taxon>
        <taxon>Psychidae</taxon>
        <taxon>Oiketicinae</taxon>
        <taxon>Eumeta</taxon>
    </lineage>
</organism>
<evidence type="ECO:0000313" key="6">
    <source>
        <dbReference type="EMBL" id="GBP18687.1"/>
    </source>
</evidence>
<evidence type="ECO:0000256" key="3">
    <source>
        <dbReference type="ARBA" id="ARBA00023295"/>
    </source>
</evidence>
<dbReference type="Gene3D" id="3.20.20.80">
    <property type="entry name" value="Glycosidases"/>
    <property type="match status" value="1"/>
</dbReference>
<dbReference type="InterPro" id="IPR050985">
    <property type="entry name" value="Alpha-glycosidase_related"/>
</dbReference>
<proteinExistence type="inferred from homology"/>
<evidence type="ECO:0000256" key="1">
    <source>
        <dbReference type="ARBA" id="ARBA00007806"/>
    </source>
</evidence>
<evidence type="ECO:0000259" key="5">
    <source>
        <dbReference type="Pfam" id="PF01055"/>
    </source>
</evidence>
<keyword evidence="2 4" id="KW-0378">Hydrolase</keyword>
<dbReference type="PANTHER" id="PTHR43053:SF4">
    <property type="entry name" value="MYOGENESIS-REGULATING GLYCOSIDASE"/>
    <property type="match status" value="1"/>
</dbReference>
<sequence>MSLAGYDLVATTTLVIALLTLGARAHGLAVRAAGDVAVSLAPQSAGGFNVIVARGEEREILGHIGRTLPSIDTSITELDNGVTAQVGAANLTVTSFYEEDRDAYGIRISWDAGPLQKLQDCFDFSTKHWYGGPMHLEQKIPIETNDLENWSCVSKEQDNGAIVERYWLNSAGEYYYVHPQVPLFVDYHHVAVNHICFTAQVQAPYSSRRTHTELTYDIWFLSNAKTAHQHAVSKYLGKPSGVPDYRMIQHPIWSTWAQYARDINENNLIDFANTINDYGFLNSQLEIDDLWETCYGSFEIDINKFPNFTGLVQNIKDLGFRVTLWIHPFINKNCEPHYSEALNNGYFVLTEEGSPDTTWWNGNGTTAGYIDFTNADAASWWAARVQTLADLYGIDSFKFDAGESSFSPQIPVQNGDIDLHPHHIVEDYVRTLTQFGSMIEFRAGSRTQDLPNFVRMVDRDSIWGLNNGLPTIVTTTIQMNLNG</sequence>
<dbReference type="STRING" id="151549.A0A4C1TXF0"/>
<evidence type="ECO:0000256" key="2">
    <source>
        <dbReference type="ARBA" id="ARBA00022801"/>
    </source>
</evidence>
<accession>A0A4C1TXF0</accession>
<dbReference type="SUPFAM" id="SSF51445">
    <property type="entry name" value="(Trans)glycosidases"/>
    <property type="match status" value="1"/>
</dbReference>
<dbReference type="GO" id="GO:0005975">
    <property type="term" value="P:carbohydrate metabolic process"/>
    <property type="evidence" value="ECO:0007669"/>
    <property type="project" value="InterPro"/>
</dbReference>
<evidence type="ECO:0000256" key="4">
    <source>
        <dbReference type="RuleBase" id="RU361185"/>
    </source>
</evidence>
<protein>
    <submittedName>
        <fullName evidence="6">Myogenesis-regulating glycosidase</fullName>
    </submittedName>
</protein>
<dbReference type="EMBL" id="BGZK01000100">
    <property type="protein sequence ID" value="GBP18687.1"/>
    <property type="molecule type" value="Genomic_DNA"/>
</dbReference>
<dbReference type="CDD" id="cd06592">
    <property type="entry name" value="GH31_NET37"/>
    <property type="match status" value="1"/>
</dbReference>
<dbReference type="Proteomes" id="UP000299102">
    <property type="component" value="Unassembled WGS sequence"/>
</dbReference>
<name>A0A4C1TXF0_EUMVA</name>
<evidence type="ECO:0000313" key="7">
    <source>
        <dbReference type="Proteomes" id="UP000299102"/>
    </source>
</evidence>
<dbReference type="InterPro" id="IPR000322">
    <property type="entry name" value="Glyco_hydro_31_TIM"/>
</dbReference>
<gene>
    <name evidence="6" type="primary">MYORG</name>
    <name evidence="6" type="ORF">EVAR_8512_1</name>
</gene>
<keyword evidence="7" id="KW-1185">Reference proteome</keyword>
<dbReference type="PANTHER" id="PTHR43053">
    <property type="entry name" value="GLYCOSIDASE FAMILY 31"/>
    <property type="match status" value="1"/>
</dbReference>
<feature type="domain" description="Glycoside hydrolase family 31 TIM barrel" evidence="5">
    <location>
        <begin position="255"/>
        <end position="418"/>
    </location>
</feature>
<reference evidence="6 7" key="1">
    <citation type="journal article" date="2019" name="Commun. Biol.">
        <title>The bagworm genome reveals a unique fibroin gene that provides high tensile strength.</title>
        <authorList>
            <person name="Kono N."/>
            <person name="Nakamura H."/>
            <person name="Ohtoshi R."/>
            <person name="Tomita M."/>
            <person name="Numata K."/>
            <person name="Arakawa K."/>
        </authorList>
    </citation>
    <scope>NUCLEOTIDE SEQUENCE [LARGE SCALE GENOMIC DNA]</scope>
</reference>
<comment type="similarity">
    <text evidence="1 4">Belongs to the glycosyl hydrolase 31 family.</text>
</comment>
<dbReference type="InterPro" id="IPR017853">
    <property type="entry name" value="GH"/>
</dbReference>